<dbReference type="InterPro" id="IPR048278">
    <property type="entry name" value="PFN"/>
</dbReference>
<evidence type="ECO:0000256" key="6">
    <source>
        <dbReference type="RuleBase" id="RU003909"/>
    </source>
</evidence>
<evidence type="ECO:0000256" key="1">
    <source>
        <dbReference type="ARBA" id="ARBA00004245"/>
    </source>
</evidence>
<dbReference type="Proteomes" id="UP001174136">
    <property type="component" value="Unassembled WGS sequence"/>
</dbReference>
<comment type="caution">
    <text evidence="7">The sequence shown here is derived from an EMBL/GenBank/DDBJ whole genome shotgun (WGS) entry which is preliminary data.</text>
</comment>
<dbReference type="EMBL" id="JAOPHQ010000316">
    <property type="protein sequence ID" value="KAK0154949.1"/>
    <property type="molecule type" value="Genomic_DNA"/>
</dbReference>
<dbReference type="AlphaFoldDB" id="A0AA47N9W7"/>
<organism evidence="7 8">
    <name type="scientific">Merluccius polli</name>
    <name type="common">Benguela hake</name>
    <name type="synonym">Merluccius cadenati</name>
    <dbReference type="NCBI Taxonomy" id="89951"/>
    <lineage>
        <taxon>Eukaryota</taxon>
        <taxon>Metazoa</taxon>
        <taxon>Chordata</taxon>
        <taxon>Craniata</taxon>
        <taxon>Vertebrata</taxon>
        <taxon>Euteleostomi</taxon>
        <taxon>Actinopterygii</taxon>
        <taxon>Neopterygii</taxon>
        <taxon>Teleostei</taxon>
        <taxon>Neoteleostei</taxon>
        <taxon>Acanthomorphata</taxon>
        <taxon>Zeiogadaria</taxon>
        <taxon>Gadariae</taxon>
        <taxon>Gadiformes</taxon>
        <taxon>Gadoidei</taxon>
        <taxon>Merlucciidae</taxon>
        <taxon>Merluccius</taxon>
    </lineage>
</organism>
<dbReference type="GO" id="GO:0030036">
    <property type="term" value="P:actin cytoskeleton organization"/>
    <property type="evidence" value="ECO:0007669"/>
    <property type="project" value="InterPro"/>
</dbReference>
<dbReference type="Gene3D" id="3.30.450.30">
    <property type="entry name" value="Dynein light chain 2a, cytoplasmic"/>
    <property type="match status" value="1"/>
</dbReference>
<evidence type="ECO:0000313" key="8">
    <source>
        <dbReference type="Proteomes" id="UP001174136"/>
    </source>
</evidence>
<protein>
    <recommendedName>
        <fullName evidence="6">Profilin</fullName>
    </recommendedName>
</protein>
<name>A0AA47N9W7_MERPO</name>
<keyword evidence="8" id="KW-1185">Reference proteome</keyword>
<sequence length="142" mass="15478">MSWHSYIVNLMADGDCLDSAIVGCTEQNKSVWASHDGCANTFARITPQEIDVLVGDDRQSFFTNGLTLGAQKCSVLRDSLNVDNDWIMDIRTKSQGGEQTYNVAIGKANKVLVLVMGKAGIHGGVLNKKAYTMAKYLRDAGF</sequence>
<dbReference type="SUPFAM" id="SSF55770">
    <property type="entry name" value="Profilin (actin-binding protein)"/>
    <property type="match status" value="1"/>
</dbReference>
<evidence type="ECO:0000256" key="4">
    <source>
        <dbReference type="ARBA" id="ARBA00023212"/>
    </source>
</evidence>
<dbReference type="InterPro" id="IPR005454">
    <property type="entry name" value="Profilin1/2/3_vertebrate"/>
</dbReference>
<dbReference type="Pfam" id="PF00235">
    <property type="entry name" value="Profilin"/>
    <property type="match status" value="1"/>
</dbReference>
<dbReference type="SMART" id="SM00392">
    <property type="entry name" value="PROF"/>
    <property type="match status" value="1"/>
</dbReference>
<dbReference type="InterPro" id="IPR036140">
    <property type="entry name" value="PFN_sf"/>
</dbReference>
<keyword evidence="3" id="KW-0963">Cytoplasm</keyword>
<evidence type="ECO:0000256" key="3">
    <source>
        <dbReference type="ARBA" id="ARBA00022490"/>
    </source>
</evidence>
<evidence type="ECO:0000256" key="5">
    <source>
        <dbReference type="ARBA" id="ARBA00025549"/>
    </source>
</evidence>
<dbReference type="GO" id="GO:0003779">
    <property type="term" value="F:actin binding"/>
    <property type="evidence" value="ECO:0007669"/>
    <property type="project" value="UniProtKB-KW"/>
</dbReference>
<keyword evidence="6" id="KW-0009">Actin-binding</keyword>
<gene>
    <name evidence="7" type="primary">Pfn2_1</name>
    <name evidence="7" type="ORF">N1851_002722</name>
</gene>
<dbReference type="PRINTS" id="PR01639">
    <property type="entry name" value="PROFILINMAML"/>
</dbReference>
<dbReference type="CDD" id="cd00148">
    <property type="entry name" value="PROF"/>
    <property type="match status" value="1"/>
</dbReference>
<dbReference type="GO" id="GO:0030833">
    <property type="term" value="P:regulation of actin filament polymerization"/>
    <property type="evidence" value="ECO:0007669"/>
    <property type="project" value="TreeGrafter"/>
</dbReference>
<dbReference type="GO" id="GO:0005856">
    <property type="term" value="C:cytoskeleton"/>
    <property type="evidence" value="ECO:0007669"/>
    <property type="project" value="UniProtKB-SubCell"/>
</dbReference>
<keyword evidence="4" id="KW-0206">Cytoskeleton</keyword>
<dbReference type="GO" id="GO:0032233">
    <property type="term" value="P:positive regulation of actin filament bundle assembly"/>
    <property type="evidence" value="ECO:0007669"/>
    <property type="project" value="TreeGrafter"/>
</dbReference>
<comment type="subcellular location">
    <subcellularLocation>
        <location evidence="1">Cytoplasm</location>
        <location evidence="1">Cytoskeleton</location>
    </subcellularLocation>
</comment>
<evidence type="ECO:0000313" key="7">
    <source>
        <dbReference type="EMBL" id="KAK0154949.1"/>
    </source>
</evidence>
<comment type="function">
    <text evidence="5">Binds to actin and affects the structure of the cytoskeleton. At high concentrations, profilin prevents the polymerization of actin, whereas it enhances it at low concentrations. By binding to PIP2, it inhibits the formation of IP3 and DG.</text>
</comment>
<comment type="similarity">
    <text evidence="2 6">Belongs to the profilin family.</text>
</comment>
<dbReference type="PANTHER" id="PTHR13936:SF15">
    <property type="entry name" value="PROFILIN-2"/>
    <property type="match status" value="1"/>
</dbReference>
<dbReference type="PANTHER" id="PTHR13936">
    <property type="entry name" value="PROFILIN"/>
    <property type="match status" value="1"/>
</dbReference>
<dbReference type="InterPro" id="IPR005455">
    <property type="entry name" value="PFN_euk"/>
</dbReference>
<proteinExistence type="inferred from homology"/>
<accession>A0AA47N9W7</accession>
<dbReference type="GO" id="GO:0005737">
    <property type="term" value="C:cytoplasm"/>
    <property type="evidence" value="ECO:0007669"/>
    <property type="project" value="TreeGrafter"/>
</dbReference>
<reference evidence="7" key="1">
    <citation type="journal article" date="2023" name="Front. Mar. Sci.">
        <title>A new Merluccius polli reference genome to investigate the effects of global change in West African waters.</title>
        <authorList>
            <person name="Mateo J.L."/>
            <person name="Blanco-Fernandez C."/>
            <person name="Garcia-Vazquez E."/>
            <person name="Machado-Schiaffino G."/>
        </authorList>
    </citation>
    <scope>NUCLEOTIDE SEQUENCE</scope>
    <source>
        <strain evidence="7">C29</strain>
        <tissue evidence="7">Fin</tissue>
    </source>
</reference>
<evidence type="ECO:0000256" key="2">
    <source>
        <dbReference type="ARBA" id="ARBA00010058"/>
    </source>
</evidence>